<evidence type="ECO:0000313" key="2">
    <source>
        <dbReference type="EMBL" id="MBB6547619.1"/>
    </source>
</evidence>
<dbReference type="RefSeq" id="WP_185102236.1">
    <property type="nucleotide sequence ID" value="NZ_BAAAXY010000082.1"/>
</dbReference>
<dbReference type="SUPFAM" id="SSF51735">
    <property type="entry name" value="NAD(P)-binding Rossmann-fold domains"/>
    <property type="match status" value="1"/>
</dbReference>
<dbReference type="AlphaFoldDB" id="A0A7X0TXW3"/>
<accession>A0A7X0TXW3</accession>
<dbReference type="Proteomes" id="UP000565579">
    <property type="component" value="Unassembled WGS sequence"/>
</dbReference>
<dbReference type="EMBL" id="JACHMI010000001">
    <property type="protein sequence ID" value="MBB6547619.1"/>
    <property type="molecule type" value="Genomic_DNA"/>
</dbReference>
<evidence type="ECO:0000259" key="1">
    <source>
        <dbReference type="Pfam" id="PF13460"/>
    </source>
</evidence>
<protein>
    <submittedName>
        <fullName evidence="2">Uncharacterized protein YbjT (DUF2867 family)</fullName>
    </submittedName>
</protein>
<sequence>MTAVLVTGGSGRLGRAVLESLAGAGYDVRATSRRDRPAGGGVRWAVADLTTGRGVAEAVAGADVIVHLAAAPYRGRYTRRVELDGTSVLLAAAREAGVRHLIYVSIVGVDRVPWGYFRTKVQAERLVRNGPVPWTIVRATQFHEFVEQALRGMARLGFLIADPGITMQPVDVRDLAGHLAALAGRGPTGEVAEYGGPESLTMAEAAASWLRARRLRRPVLRLRLPGGLGRAFRAGHLTTNARPAGEITWEAYLRQAQP</sequence>
<dbReference type="PANTHER" id="PTHR12126:SF11">
    <property type="entry name" value="NADH DEHYDROGENASE [UBIQUINONE] 1 ALPHA SUBCOMPLEX SUBUNIT 9, MITOCHONDRIAL"/>
    <property type="match status" value="1"/>
</dbReference>
<dbReference type="PANTHER" id="PTHR12126">
    <property type="entry name" value="NADH-UBIQUINONE OXIDOREDUCTASE 39 KDA SUBUNIT-RELATED"/>
    <property type="match status" value="1"/>
</dbReference>
<reference evidence="2 3" key="1">
    <citation type="submission" date="2020-08" db="EMBL/GenBank/DDBJ databases">
        <title>Sequencing the genomes of 1000 actinobacteria strains.</title>
        <authorList>
            <person name="Klenk H.-P."/>
        </authorList>
    </citation>
    <scope>NUCLEOTIDE SEQUENCE [LARGE SCALE GENOMIC DNA]</scope>
    <source>
        <strain evidence="2 3">DSM 43768</strain>
    </source>
</reference>
<dbReference type="Gene3D" id="3.40.50.720">
    <property type="entry name" value="NAD(P)-binding Rossmann-like Domain"/>
    <property type="match status" value="1"/>
</dbReference>
<comment type="caution">
    <text evidence="2">The sequence shown here is derived from an EMBL/GenBank/DDBJ whole genome shotgun (WGS) entry which is preliminary data.</text>
</comment>
<dbReference type="InterPro" id="IPR036291">
    <property type="entry name" value="NAD(P)-bd_dom_sf"/>
</dbReference>
<dbReference type="InterPro" id="IPR016040">
    <property type="entry name" value="NAD(P)-bd_dom"/>
</dbReference>
<keyword evidence="3" id="KW-1185">Reference proteome</keyword>
<dbReference type="InterPro" id="IPR051207">
    <property type="entry name" value="ComplexI_NDUFA9_subunit"/>
</dbReference>
<proteinExistence type="predicted"/>
<dbReference type="Pfam" id="PF13460">
    <property type="entry name" value="NAD_binding_10"/>
    <property type="match status" value="1"/>
</dbReference>
<gene>
    <name evidence="2" type="ORF">HD593_002414</name>
</gene>
<name>A0A7X0TXW3_9ACTN</name>
<organism evidence="2 3">
    <name type="scientific">Nonomuraea rubra</name>
    <dbReference type="NCBI Taxonomy" id="46180"/>
    <lineage>
        <taxon>Bacteria</taxon>
        <taxon>Bacillati</taxon>
        <taxon>Actinomycetota</taxon>
        <taxon>Actinomycetes</taxon>
        <taxon>Streptosporangiales</taxon>
        <taxon>Streptosporangiaceae</taxon>
        <taxon>Nonomuraea</taxon>
    </lineage>
</organism>
<feature type="domain" description="NAD(P)-binding" evidence="1">
    <location>
        <begin position="8"/>
        <end position="143"/>
    </location>
</feature>
<evidence type="ECO:0000313" key="3">
    <source>
        <dbReference type="Proteomes" id="UP000565579"/>
    </source>
</evidence>
<dbReference type="GO" id="GO:0044877">
    <property type="term" value="F:protein-containing complex binding"/>
    <property type="evidence" value="ECO:0007669"/>
    <property type="project" value="TreeGrafter"/>
</dbReference>